<name>A0A8J2KPG3_9HEXA</name>
<evidence type="ECO:0000313" key="1">
    <source>
        <dbReference type="EMBL" id="CAG7816827.1"/>
    </source>
</evidence>
<gene>
    <name evidence="1" type="ORF">AFUS01_LOCUS27426</name>
</gene>
<accession>A0A8J2KPG3</accession>
<dbReference type="Proteomes" id="UP000708208">
    <property type="component" value="Unassembled WGS sequence"/>
</dbReference>
<comment type="caution">
    <text evidence="1">The sequence shown here is derived from an EMBL/GenBank/DDBJ whole genome shotgun (WGS) entry which is preliminary data.</text>
</comment>
<dbReference type="EMBL" id="CAJVCH010379596">
    <property type="protein sequence ID" value="CAG7816827.1"/>
    <property type="molecule type" value="Genomic_DNA"/>
</dbReference>
<proteinExistence type="predicted"/>
<protein>
    <submittedName>
        <fullName evidence="1">Uncharacterized protein</fullName>
    </submittedName>
</protein>
<reference evidence="1" key="1">
    <citation type="submission" date="2021-06" db="EMBL/GenBank/DDBJ databases">
        <authorList>
            <person name="Hodson N. C."/>
            <person name="Mongue J. A."/>
            <person name="Jaron S. K."/>
        </authorList>
    </citation>
    <scope>NUCLEOTIDE SEQUENCE</scope>
</reference>
<dbReference type="AlphaFoldDB" id="A0A8J2KPG3"/>
<organism evidence="1 2">
    <name type="scientific">Allacma fusca</name>
    <dbReference type="NCBI Taxonomy" id="39272"/>
    <lineage>
        <taxon>Eukaryota</taxon>
        <taxon>Metazoa</taxon>
        <taxon>Ecdysozoa</taxon>
        <taxon>Arthropoda</taxon>
        <taxon>Hexapoda</taxon>
        <taxon>Collembola</taxon>
        <taxon>Symphypleona</taxon>
        <taxon>Sminthuridae</taxon>
        <taxon>Allacma</taxon>
    </lineage>
</organism>
<keyword evidence="2" id="KW-1185">Reference proteome</keyword>
<sequence length="206" mass="23211">MVKNQCINPFEKDKHKRVQGRNFLTSLQLANLKLHYRNSDVTTTSKLCVAYWYNASTLPPNQTALQIHVQPDIPHVPNASPEIPETVAAAEASVVSSGGDSQTCHSVGTSLGSSYVDSEVRVEKLNVTLQTLQQTSIQQTSRHRASQLQLKYKKLEESVKQRFRNIAKVDVTLTPKKKCLVCENLLQQLALQFSSLKNKREKYLFD</sequence>
<evidence type="ECO:0000313" key="2">
    <source>
        <dbReference type="Proteomes" id="UP000708208"/>
    </source>
</evidence>